<feature type="compositionally biased region" description="Low complexity" evidence="1">
    <location>
        <begin position="116"/>
        <end position="131"/>
    </location>
</feature>
<feature type="compositionally biased region" description="Polar residues" evidence="1">
    <location>
        <begin position="142"/>
        <end position="158"/>
    </location>
</feature>
<dbReference type="Pfam" id="PF11822">
    <property type="entry name" value="BTB_SANBR"/>
    <property type="match status" value="1"/>
</dbReference>
<dbReference type="InterPro" id="IPR045902">
    <property type="entry name" value="SANBR-like"/>
</dbReference>
<feature type="region of interest" description="Disordered" evidence="1">
    <location>
        <begin position="1"/>
        <end position="25"/>
    </location>
</feature>
<evidence type="ECO:0000313" key="3">
    <source>
        <dbReference type="EMBL" id="CAD9260221.1"/>
    </source>
</evidence>
<feature type="compositionally biased region" description="Polar residues" evidence="1">
    <location>
        <begin position="727"/>
        <end position="739"/>
    </location>
</feature>
<dbReference type="PANTHER" id="PTHR20946">
    <property type="entry name" value="SANT AND BTB DOMAIN REGULATOR OF CLASS SWITCH RECOMBINATION"/>
    <property type="match status" value="1"/>
</dbReference>
<feature type="region of interest" description="Disordered" evidence="1">
    <location>
        <begin position="929"/>
        <end position="966"/>
    </location>
</feature>
<name>A0A7S1XVF4_9STRA</name>
<evidence type="ECO:0000259" key="2">
    <source>
        <dbReference type="Pfam" id="PF11822"/>
    </source>
</evidence>
<feature type="domain" description="SANT and BTB" evidence="2">
    <location>
        <begin position="313"/>
        <end position="407"/>
    </location>
</feature>
<dbReference type="InterPro" id="IPR021777">
    <property type="entry name" value="SANBR_BTB"/>
</dbReference>
<dbReference type="InterPro" id="IPR011333">
    <property type="entry name" value="SKP1/BTB/POZ_sf"/>
</dbReference>
<feature type="region of interest" description="Disordered" evidence="1">
    <location>
        <begin position="693"/>
        <end position="813"/>
    </location>
</feature>
<feature type="compositionally biased region" description="Basic residues" evidence="1">
    <location>
        <begin position="709"/>
        <end position="720"/>
    </location>
</feature>
<accession>A0A7S1XVF4</accession>
<proteinExistence type="predicted"/>
<feature type="compositionally biased region" description="Gly residues" evidence="1">
    <location>
        <begin position="163"/>
        <end position="174"/>
    </location>
</feature>
<sequence>MRSNDGGSLLSVRGMGQPKNRGGGSGRYFQNPIGASGSRHIYQSFSGAPSATGTLSSHVHGYGHGSGARSVHPPRQTNPMDGVLGRRRARLNPGSQGSAMTLGMGGGQLGYGNSNGSGINNNSSSNISSNGNGTGKARRDSSNSVNNIHGAASNTRATEGQMGQAGGGEHGAGNGPLAPTALRSRSNPNINAAPDASGLHGGAPSSLLMGYSTPRSPSPITGAARDATSTPIVKGANQLDVDMGTPAADRAQHSNAAEMVAGLRGGHSPQPQAQAQAQLQPQPHPHPHPHPHEHAAQPHAQASLRQSLTGELIVIHVCDEDRGLKRDFHCRRELLLEHMRYFRSFIDENSSQDDVDISVHCDVHIFEWLMEYVHSVNSPPKLDPSCVISILISSDFLQMDPLTELCLKYITAHLSEVIRVPIDMGCIKDELLVRLAALTEPEVLAYTRDKRDKLLSKLYKKRIEMDFRERQKGVPHSISACRYCLQPFATKSEAQLRCPAAPISVDFAGGLVARHAPAGGWSLTKFVGGLHNKGISWERIYWYLWGLTHHFNCSACGLTFNGAGAANLCQAQAAKKGLRSEDAAAKSFDPAMDLVTSEGRIGGSAGAQDAMSGDADTKDKEGRRAASDAHTIAQGTAKPLTEKLLHDKRDSICMVGKEDIIKDVTRNVLESLGFQPPFANMVRVGDVPTTGAGIAEGSAMGPLAQPQRPRMKSRSGRRRAAAGVGSISNSGANLTNRRASTGGKPPTPTQSAGGPTSESKTVATASASAPQQAGNDSNASTDDSDSDAVPPVAKIADGPKPAPPAADEAKKNKPSFCGALSPFLPSSDADDSVYPYAAGVVAAPRASVDDEGLPEKEANPAVRIIGKGVAKAANAAVAAGSLGLGLFLESDPLLYGAAAGEKEAASSPQKNPREKAIYTAIPARWIVPPAANANPAPPTQSGGLMPPPPPVPTSPPTAGPPGGHQYVHPRLAGSGWSWMCMSSVNVLGAQPHHFNRAIHDASHSRQSFERQRQWVMDLQREHDYKRMMNLGRALRSRRGPAAAYAKAAMNHGDAAVV</sequence>
<dbReference type="PANTHER" id="PTHR20946:SF0">
    <property type="entry name" value="SANT AND BTB DOMAIN REGULATOR OF CLASS SWITCH RECOMBINATION"/>
    <property type="match status" value="1"/>
</dbReference>
<feature type="compositionally biased region" description="Low complexity" evidence="1">
    <location>
        <begin position="269"/>
        <end position="281"/>
    </location>
</feature>
<feature type="compositionally biased region" description="Low complexity" evidence="1">
    <location>
        <begin position="929"/>
        <end position="944"/>
    </location>
</feature>
<organism evidence="3">
    <name type="scientific">Phaeomonas parva</name>
    <dbReference type="NCBI Taxonomy" id="124430"/>
    <lineage>
        <taxon>Eukaryota</taxon>
        <taxon>Sar</taxon>
        <taxon>Stramenopiles</taxon>
        <taxon>Ochrophyta</taxon>
        <taxon>Pinguiophyceae</taxon>
        <taxon>Pinguiochrysidales</taxon>
        <taxon>Pinguiochrysidaceae</taxon>
        <taxon>Phaeomonas</taxon>
    </lineage>
</organism>
<dbReference type="SUPFAM" id="SSF54695">
    <property type="entry name" value="POZ domain"/>
    <property type="match status" value="1"/>
</dbReference>
<feature type="region of interest" description="Disordered" evidence="1">
    <location>
        <begin position="262"/>
        <end position="303"/>
    </location>
</feature>
<feature type="compositionally biased region" description="Basic and acidic residues" evidence="1">
    <location>
        <begin position="615"/>
        <end position="627"/>
    </location>
</feature>
<dbReference type="AlphaFoldDB" id="A0A7S1XVF4"/>
<feature type="region of interest" description="Disordered" evidence="1">
    <location>
        <begin position="602"/>
        <end position="627"/>
    </location>
</feature>
<feature type="compositionally biased region" description="Gly residues" evidence="1">
    <location>
        <begin position="103"/>
        <end position="115"/>
    </location>
</feature>
<reference evidence="3" key="1">
    <citation type="submission" date="2021-01" db="EMBL/GenBank/DDBJ databases">
        <authorList>
            <person name="Corre E."/>
            <person name="Pelletier E."/>
            <person name="Niang G."/>
            <person name="Scheremetjew M."/>
            <person name="Finn R."/>
            <person name="Kale V."/>
            <person name="Holt S."/>
            <person name="Cochrane G."/>
            <person name="Meng A."/>
            <person name="Brown T."/>
            <person name="Cohen L."/>
        </authorList>
    </citation>
    <scope>NUCLEOTIDE SEQUENCE</scope>
    <source>
        <strain evidence="3">CCMP2877</strain>
    </source>
</reference>
<dbReference type="EMBL" id="HBGJ01029451">
    <property type="protein sequence ID" value="CAD9260221.1"/>
    <property type="molecule type" value="Transcribed_RNA"/>
</dbReference>
<feature type="region of interest" description="Disordered" evidence="1">
    <location>
        <begin position="48"/>
        <end position="232"/>
    </location>
</feature>
<feature type="compositionally biased region" description="Pro residues" evidence="1">
    <location>
        <begin position="945"/>
        <end position="959"/>
    </location>
</feature>
<dbReference type="Gene3D" id="3.30.710.10">
    <property type="entry name" value="Potassium Channel Kv1.1, Chain A"/>
    <property type="match status" value="1"/>
</dbReference>
<feature type="compositionally biased region" description="Polar residues" evidence="1">
    <location>
        <begin position="749"/>
        <end position="774"/>
    </location>
</feature>
<evidence type="ECO:0000256" key="1">
    <source>
        <dbReference type="SAM" id="MobiDB-lite"/>
    </source>
</evidence>
<gene>
    <name evidence="3" type="ORF">PPAR1163_LOCUS18599</name>
</gene>
<protein>
    <recommendedName>
        <fullName evidence="2">SANT and BTB domain-containing protein</fullName>
    </recommendedName>
</protein>